<accession>A0A6A5RP00</accession>
<dbReference type="Proteomes" id="UP000800082">
    <property type="component" value="Unassembled WGS sequence"/>
</dbReference>
<dbReference type="RefSeq" id="XP_033448268.1">
    <property type="nucleotide sequence ID" value="XM_033592751.1"/>
</dbReference>
<proteinExistence type="predicted"/>
<organism evidence="1 2">
    <name type="scientific">Didymella exigua CBS 183.55</name>
    <dbReference type="NCBI Taxonomy" id="1150837"/>
    <lineage>
        <taxon>Eukaryota</taxon>
        <taxon>Fungi</taxon>
        <taxon>Dikarya</taxon>
        <taxon>Ascomycota</taxon>
        <taxon>Pezizomycotina</taxon>
        <taxon>Dothideomycetes</taxon>
        <taxon>Pleosporomycetidae</taxon>
        <taxon>Pleosporales</taxon>
        <taxon>Pleosporineae</taxon>
        <taxon>Didymellaceae</taxon>
        <taxon>Didymella</taxon>
    </lineage>
</organism>
<gene>
    <name evidence="1" type="ORF">M421DRAFT_421214</name>
</gene>
<reference evidence="1" key="1">
    <citation type="journal article" date="2020" name="Stud. Mycol.">
        <title>101 Dothideomycetes genomes: a test case for predicting lifestyles and emergence of pathogens.</title>
        <authorList>
            <person name="Haridas S."/>
            <person name="Albert R."/>
            <person name="Binder M."/>
            <person name="Bloem J."/>
            <person name="Labutti K."/>
            <person name="Salamov A."/>
            <person name="Andreopoulos B."/>
            <person name="Baker S."/>
            <person name="Barry K."/>
            <person name="Bills G."/>
            <person name="Bluhm B."/>
            <person name="Cannon C."/>
            <person name="Castanera R."/>
            <person name="Culley D."/>
            <person name="Daum C."/>
            <person name="Ezra D."/>
            <person name="Gonzalez J."/>
            <person name="Henrissat B."/>
            <person name="Kuo A."/>
            <person name="Liang C."/>
            <person name="Lipzen A."/>
            <person name="Lutzoni F."/>
            <person name="Magnuson J."/>
            <person name="Mondo S."/>
            <person name="Nolan M."/>
            <person name="Ohm R."/>
            <person name="Pangilinan J."/>
            <person name="Park H.-J."/>
            <person name="Ramirez L."/>
            <person name="Alfaro M."/>
            <person name="Sun H."/>
            <person name="Tritt A."/>
            <person name="Yoshinaga Y."/>
            <person name="Zwiers L.-H."/>
            <person name="Turgeon B."/>
            <person name="Goodwin S."/>
            <person name="Spatafora J."/>
            <person name="Crous P."/>
            <person name="Grigoriev I."/>
        </authorList>
    </citation>
    <scope>NUCLEOTIDE SEQUENCE</scope>
    <source>
        <strain evidence="1">CBS 183.55</strain>
    </source>
</reference>
<keyword evidence="2" id="KW-1185">Reference proteome</keyword>
<dbReference type="AlphaFoldDB" id="A0A6A5RP00"/>
<evidence type="ECO:0000313" key="1">
    <source>
        <dbReference type="EMBL" id="KAF1928016.1"/>
    </source>
</evidence>
<dbReference type="GeneID" id="54350419"/>
<dbReference type="EMBL" id="ML978970">
    <property type="protein sequence ID" value="KAF1928016.1"/>
    <property type="molecule type" value="Genomic_DNA"/>
</dbReference>
<name>A0A6A5RP00_9PLEO</name>
<evidence type="ECO:0000313" key="2">
    <source>
        <dbReference type="Proteomes" id="UP000800082"/>
    </source>
</evidence>
<protein>
    <submittedName>
        <fullName evidence="1">Uncharacterized protein</fullName>
    </submittedName>
</protein>
<sequence>MPIPYLCRRIKIPKKLIQYKQQQRTEHEFHRRNRFKTIAKSPRASLAKPLARYSAFVDALWPQPLPGPGVDTVAKKLKNRAAVMSEPAPDRKNPNDASLMYNASVYMQVQVSTMAASFYTTYQNLSLTPTARSASIFPSIFSSLHFSTHPVAMVPSSWLLTTSAECSVSRWSSPPVLPSLSPVVAQLQRQTWRHQP</sequence>